<dbReference type="AlphaFoldDB" id="A0AAN6VUP2"/>
<name>A0AAN6VUP2_9PEZI</name>
<evidence type="ECO:0000313" key="2">
    <source>
        <dbReference type="Proteomes" id="UP001302745"/>
    </source>
</evidence>
<sequence length="174" mass="19010">MPNMTFQDPSGLVLSAAFLFRSAWPAISGTRTLTPLRNRQSDRTTCGTEETTCPQGGWCCGAGEACSLQDGAFFCCPAGAGAAGCARVCAVGDFQIKLNQFSDNDFVIVLSRSNLDSLDREHHPNDTDTTHTNLISHVYHDNSGRQCSLANSHQRTLGRGTKRWIQQHHNRPQS</sequence>
<accession>A0AAN6VUP2</accession>
<gene>
    <name evidence="1" type="ORF">C8A00DRAFT_30522</name>
</gene>
<protein>
    <submittedName>
        <fullName evidence="1">Uncharacterized protein</fullName>
    </submittedName>
</protein>
<dbReference type="EMBL" id="MU856865">
    <property type="protein sequence ID" value="KAK4156556.1"/>
    <property type="molecule type" value="Genomic_DNA"/>
</dbReference>
<proteinExistence type="predicted"/>
<comment type="caution">
    <text evidence="1">The sequence shown here is derived from an EMBL/GenBank/DDBJ whole genome shotgun (WGS) entry which is preliminary data.</text>
</comment>
<dbReference type="Proteomes" id="UP001302745">
    <property type="component" value="Unassembled WGS sequence"/>
</dbReference>
<keyword evidence="2" id="KW-1185">Reference proteome</keyword>
<evidence type="ECO:0000313" key="1">
    <source>
        <dbReference type="EMBL" id="KAK4156556.1"/>
    </source>
</evidence>
<reference evidence="1" key="1">
    <citation type="journal article" date="2023" name="Mol. Phylogenet. Evol.">
        <title>Genome-scale phylogeny and comparative genomics of the fungal order Sordariales.</title>
        <authorList>
            <person name="Hensen N."/>
            <person name="Bonometti L."/>
            <person name="Westerberg I."/>
            <person name="Brannstrom I.O."/>
            <person name="Guillou S."/>
            <person name="Cros-Aarteil S."/>
            <person name="Calhoun S."/>
            <person name="Haridas S."/>
            <person name="Kuo A."/>
            <person name="Mondo S."/>
            <person name="Pangilinan J."/>
            <person name="Riley R."/>
            <person name="LaButti K."/>
            <person name="Andreopoulos B."/>
            <person name="Lipzen A."/>
            <person name="Chen C."/>
            <person name="Yan M."/>
            <person name="Daum C."/>
            <person name="Ng V."/>
            <person name="Clum A."/>
            <person name="Steindorff A."/>
            <person name="Ohm R.A."/>
            <person name="Martin F."/>
            <person name="Silar P."/>
            <person name="Natvig D.O."/>
            <person name="Lalanne C."/>
            <person name="Gautier V."/>
            <person name="Ament-Velasquez S.L."/>
            <person name="Kruys A."/>
            <person name="Hutchinson M.I."/>
            <person name="Powell A.J."/>
            <person name="Barry K."/>
            <person name="Miller A.N."/>
            <person name="Grigoriev I.V."/>
            <person name="Debuchy R."/>
            <person name="Gladieux P."/>
            <person name="Hiltunen Thoren M."/>
            <person name="Johannesson H."/>
        </authorList>
    </citation>
    <scope>NUCLEOTIDE SEQUENCE</scope>
    <source>
        <strain evidence="1">CBS 538.74</strain>
    </source>
</reference>
<reference evidence="1" key="2">
    <citation type="submission" date="2023-05" db="EMBL/GenBank/DDBJ databases">
        <authorList>
            <consortium name="Lawrence Berkeley National Laboratory"/>
            <person name="Steindorff A."/>
            <person name="Hensen N."/>
            <person name="Bonometti L."/>
            <person name="Westerberg I."/>
            <person name="Brannstrom I.O."/>
            <person name="Guillou S."/>
            <person name="Cros-Aarteil S."/>
            <person name="Calhoun S."/>
            <person name="Haridas S."/>
            <person name="Kuo A."/>
            <person name="Mondo S."/>
            <person name="Pangilinan J."/>
            <person name="Riley R."/>
            <person name="Labutti K."/>
            <person name="Andreopoulos B."/>
            <person name="Lipzen A."/>
            <person name="Chen C."/>
            <person name="Yanf M."/>
            <person name="Daum C."/>
            <person name="Ng V."/>
            <person name="Clum A."/>
            <person name="Ohm R."/>
            <person name="Martin F."/>
            <person name="Silar P."/>
            <person name="Natvig D."/>
            <person name="Lalanne C."/>
            <person name="Gautier V."/>
            <person name="Ament-Velasquez S.L."/>
            <person name="Kruys A."/>
            <person name="Hutchinson M.I."/>
            <person name="Powell A.J."/>
            <person name="Barry K."/>
            <person name="Miller A.N."/>
            <person name="Grigoriev I.V."/>
            <person name="Debuchy R."/>
            <person name="Gladieux P."/>
            <person name="Thoren M.H."/>
            <person name="Johannesson H."/>
        </authorList>
    </citation>
    <scope>NUCLEOTIDE SEQUENCE</scope>
    <source>
        <strain evidence="1">CBS 538.74</strain>
    </source>
</reference>
<organism evidence="1 2">
    <name type="scientific">Chaetomidium leptoderma</name>
    <dbReference type="NCBI Taxonomy" id="669021"/>
    <lineage>
        <taxon>Eukaryota</taxon>
        <taxon>Fungi</taxon>
        <taxon>Dikarya</taxon>
        <taxon>Ascomycota</taxon>
        <taxon>Pezizomycotina</taxon>
        <taxon>Sordariomycetes</taxon>
        <taxon>Sordariomycetidae</taxon>
        <taxon>Sordariales</taxon>
        <taxon>Chaetomiaceae</taxon>
        <taxon>Chaetomidium</taxon>
    </lineage>
</organism>